<keyword evidence="6" id="KW-0413">Isomerase</keyword>
<comment type="subunit">
    <text evidence="11">Monomer. Forms a complex with RARG and the SRA1 RNA in the nucleus.</text>
</comment>
<dbReference type="GO" id="GO:0031119">
    <property type="term" value="P:tRNA pseudouridine synthesis"/>
    <property type="evidence" value="ECO:0007669"/>
    <property type="project" value="InterPro"/>
</dbReference>
<evidence type="ECO:0000256" key="3">
    <source>
        <dbReference type="ARBA" id="ARBA00009375"/>
    </source>
</evidence>
<evidence type="ECO:0000256" key="8">
    <source>
        <dbReference type="ARBA" id="ARBA00036943"/>
    </source>
</evidence>
<dbReference type="GO" id="GO:0160147">
    <property type="term" value="F:tRNA pseudouridine(38-40) synthase activity"/>
    <property type="evidence" value="ECO:0007669"/>
    <property type="project" value="UniProtKB-EC"/>
</dbReference>
<dbReference type="GO" id="GO:1990481">
    <property type="term" value="P:mRNA pseudouridine synthesis"/>
    <property type="evidence" value="ECO:0007669"/>
    <property type="project" value="TreeGrafter"/>
</dbReference>
<dbReference type="CDD" id="cd02568">
    <property type="entry name" value="PseudoU_synth_PUS1_PUS2"/>
    <property type="match status" value="1"/>
</dbReference>
<dbReference type="AlphaFoldDB" id="A0A182XI76"/>
<evidence type="ECO:0000256" key="16">
    <source>
        <dbReference type="ARBA" id="ARBA00080849"/>
    </source>
</evidence>
<dbReference type="EnsemblMetazoa" id="AQUA009555-RA">
    <property type="protein sequence ID" value="AQUA009555-PA"/>
    <property type="gene ID" value="AQUA009555"/>
</dbReference>
<evidence type="ECO:0000256" key="5">
    <source>
        <dbReference type="ARBA" id="ARBA00022694"/>
    </source>
</evidence>
<feature type="domain" description="Pseudouridine synthase I TruA alpha/beta" evidence="21">
    <location>
        <begin position="309"/>
        <end position="415"/>
    </location>
</feature>
<accession>A0A182XI76</accession>
<dbReference type="NCBIfam" id="TIGR00071">
    <property type="entry name" value="hisT_truA"/>
    <property type="match status" value="1"/>
</dbReference>
<dbReference type="Gene3D" id="3.30.70.660">
    <property type="entry name" value="Pseudouridine synthase I, catalytic domain, C-terminal subdomain"/>
    <property type="match status" value="1"/>
</dbReference>
<feature type="compositionally biased region" description="Basic and acidic residues" evidence="20">
    <location>
        <begin position="472"/>
        <end position="493"/>
    </location>
</feature>
<feature type="region of interest" description="Disordered" evidence="20">
    <location>
        <begin position="114"/>
        <end position="149"/>
    </location>
</feature>
<evidence type="ECO:0000256" key="17">
    <source>
        <dbReference type="ARBA" id="ARBA00081344"/>
    </source>
</evidence>
<evidence type="ECO:0000256" key="15">
    <source>
        <dbReference type="ARBA" id="ARBA00079087"/>
    </source>
</evidence>
<dbReference type="InterPro" id="IPR001406">
    <property type="entry name" value="PsdUridine_synth_TruA"/>
</dbReference>
<comment type="subcellular location">
    <subcellularLocation>
        <location evidence="2">Nucleus</location>
    </subcellularLocation>
</comment>
<evidence type="ECO:0000256" key="10">
    <source>
        <dbReference type="ARBA" id="ARBA00053709"/>
    </source>
</evidence>
<comment type="catalytic activity">
    <reaction evidence="8">
        <text>a uridine in tRNA = a pseudouridine in tRNA</text>
        <dbReference type="Rhea" id="RHEA:54572"/>
        <dbReference type="Rhea" id="RHEA-COMP:13339"/>
        <dbReference type="Rhea" id="RHEA-COMP:13934"/>
        <dbReference type="ChEBI" id="CHEBI:65314"/>
        <dbReference type="ChEBI" id="CHEBI:65315"/>
    </reaction>
</comment>
<keyword evidence="7" id="KW-0539">Nucleus</keyword>
<keyword evidence="5" id="KW-0819">tRNA processing</keyword>
<feature type="compositionally biased region" description="Basic and acidic residues" evidence="20">
    <location>
        <begin position="114"/>
        <end position="125"/>
    </location>
</feature>
<evidence type="ECO:0000313" key="23">
    <source>
        <dbReference type="Proteomes" id="UP000076407"/>
    </source>
</evidence>
<comment type="function">
    <text evidence="10">Pseudouridylate synthase that catalyzes pseudouridylation of tRNAs and mRNAs. Acts on positions 27/28 in the anticodon stem and also positions 34 and 36 in the anticodon of an intron containing tRNA. Also catalyzes pseudouridylation of mRNAs: mediates pseudouridylation of mRNAs with the consensus sequence 5'-UGUAG-3'. Acts as a regulator of pre-mRNA splicing by mediating pseudouridylation of pre-mRNAs at locations associated with alternatively spliced regions. Pseudouridylation of pre-mRNAs near splice sites directly regulates mRNA splicing and mRNA 3'-end processing. Involved in regulation of nuclear receptor activity through pseudouridylation of SRA1 mRNA.</text>
</comment>
<sequence>RDGKSSPGVRVCWWPKTSATPIPRGNFVNRRESRTGTRPGDRSPCIFRSMFSCFRRAVAVAVDFHRATAQLTQQCARKLCTAPAIDDGVRQRFAAELAAAVEVKLAAKKQEAQKRMESRKTKQEVQQRYNGAVKRRKWEDPPEDPEAVKNFDPASRVKRRKSIILLGYSGVNYFGMQRNPGTKTIEEDLLRAMQKREWINDEGFRQPQQIQFQRAARTDKGVSAAMQVVSIKLPDNLDVEALNSELPEDIRVYAVKRVTKGFNSKTNCDARTYTYTLPTIAFAPNEEKVDIQTYRLPAERLARVNEVLALYVGTKNFHNFTSRKEFLDPSVKRFIMSFECDPPFLPEGSTAEFATIKIKGQSFMLHQIRKMVGLTIAVVRGLAESDIIEKAFGQERYGIPTAPGLGLVLSRIHYDKYNKRYGEDGCHETLEFEKEEPMIQEFFKRHIASTIVETELKTNSMVEWLEKLPLHSYEPRDENEPSEWKPRNRKASDDNDDDDE</sequence>
<evidence type="ECO:0000256" key="12">
    <source>
        <dbReference type="ARBA" id="ARBA00066509"/>
    </source>
</evidence>
<evidence type="ECO:0000256" key="4">
    <source>
        <dbReference type="ARBA" id="ARBA00022664"/>
    </source>
</evidence>
<evidence type="ECO:0000256" key="14">
    <source>
        <dbReference type="ARBA" id="ARBA00075153"/>
    </source>
</evidence>
<evidence type="ECO:0000256" key="20">
    <source>
        <dbReference type="SAM" id="MobiDB-lite"/>
    </source>
</evidence>
<evidence type="ECO:0000256" key="1">
    <source>
        <dbReference type="ARBA" id="ARBA00001166"/>
    </source>
</evidence>
<evidence type="ECO:0000256" key="7">
    <source>
        <dbReference type="ARBA" id="ARBA00023242"/>
    </source>
</evidence>
<evidence type="ECO:0000256" key="19">
    <source>
        <dbReference type="PIRSR" id="PIRSR641708-2"/>
    </source>
</evidence>
<comment type="catalytic activity">
    <reaction evidence="1">
        <text>a uridine in mRNA = a pseudouridine in mRNA</text>
        <dbReference type="Rhea" id="RHEA:56644"/>
        <dbReference type="Rhea" id="RHEA-COMP:14658"/>
        <dbReference type="Rhea" id="RHEA-COMP:14659"/>
        <dbReference type="ChEBI" id="CHEBI:65314"/>
        <dbReference type="ChEBI" id="CHEBI:65315"/>
    </reaction>
</comment>
<feature type="active site" description="Nucleophile" evidence="18">
    <location>
        <position position="219"/>
    </location>
</feature>
<dbReference type="InterPro" id="IPR020097">
    <property type="entry name" value="PsdUridine_synth_TruA_a/b_dom"/>
</dbReference>
<dbReference type="VEuPathDB" id="VectorBase:AQUA009555"/>
<comment type="catalytic activity">
    <reaction evidence="9">
        <text>uridine(38/39/40) in tRNA = pseudouridine(38/39/40) in tRNA</text>
        <dbReference type="Rhea" id="RHEA:22376"/>
        <dbReference type="Rhea" id="RHEA-COMP:10085"/>
        <dbReference type="Rhea" id="RHEA-COMP:10087"/>
        <dbReference type="ChEBI" id="CHEBI:65314"/>
        <dbReference type="ChEBI" id="CHEBI:65315"/>
        <dbReference type="EC" id="5.4.99.12"/>
    </reaction>
</comment>
<dbReference type="GO" id="GO:0006397">
    <property type="term" value="P:mRNA processing"/>
    <property type="evidence" value="ECO:0007669"/>
    <property type="project" value="UniProtKB-KW"/>
</dbReference>
<reference evidence="22" key="1">
    <citation type="submission" date="2020-05" db="UniProtKB">
        <authorList>
            <consortium name="EnsemblMetazoa"/>
        </authorList>
    </citation>
    <scope>IDENTIFICATION</scope>
    <source>
        <strain evidence="22">SANGQUA</strain>
    </source>
</reference>
<feature type="region of interest" description="Disordered" evidence="20">
    <location>
        <begin position="472"/>
        <end position="500"/>
    </location>
</feature>
<dbReference type="PANTHER" id="PTHR11142:SF4">
    <property type="entry name" value="PSEUDOURIDYLATE SYNTHASE 1 HOMOLOG"/>
    <property type="match status" value="1"/>
</dbReference>
<dbReference type="SUPFAM" id="SSF55120">
    <property type="entry name" value="Pseudouridine synthase"/>
    <property type="match status" value="1"/>
</dbReference>
<dbReference type="InterPro" id="IPR020094">
    <property type="entry name" value="TruA/RsuA/RluB/E/F_N"/>
</dbReference>
<comment type="similarity">
    <text evidence="3">Belongs to the tRNA pseudouridine synthase TruA family.</text>
</comment>
<evidence type="ECO:0000256" key="9">
    <source>
        <dbReference type="ARBA" id="ARBA00052184"/>
    </source>
</evidence>
<evidence type="ECO:0000256" key="2">
    <source>
        <dbReference type="ARBA" id="ARBA00004123"/>
    </source>
</evidence>
<dbReference type="Proteomes" id="UP000076407">
    <property type="component" value="Unassembled WGS sequence"/>
</dbReference>
<dbReference type="STRING" id="34691.A0A182XI76"/>
<keyword evidence="23" id="KW-1185">Reference proteome</keyword>
<dbReference type="EC" id="5.4.99.12" evidence="12"/>
<keyword evidence="4" id="KW-0507">mRNA processing</keyword>
<evidence type="ECO:0000259" key="21">
    <source>
        <dbReference type="Pfam" id="PF01416"/>
    </source>
</evidence>
<dbReference type="FunFam" id="3.30.70.660:FF:000002">
    <property type="entry name" value="tRNA pseudouridine synthase"/>
    <property type="match status" value="1"/>
</dbReference>
<name>A0A182XI76_ANOQN</name>
<organism evidence="22 23">
    <name type="scientific">Anopheles quadriannulatus</name>
    <name type="common">Mosquito</name>
    <dbReference type="NCBI Taxonomy" id="34691"/>
    <lineage>
        <taxon>Eukaryota</taxon>
        <taxon>Metazoa</taxon>
        <taxon>Ecdysozoa</taxon>
        <taxon>Arthropoda</taxon>
        <taxon>Hexapoda</taxon>
        <taxon>Insecta</taxon>
        <taxon>Pterygota</taxon>
        <taxon>Neoptera</taxon>
        <taxon>Endopterygota</taxon>
        <taxon>Diptera</taxon>
        <taxon>Nematocera</taxon>
        <taxon>Culicoidea</taxon>
        <taxon>Culicidae</taxon>
        <taxon>Anophelinae</taxon>
        <taxon>Anopheles</taxon>
    </lineage>
</organism>
<dbReference type="GO" id="GO:0003723">
    <property type="term" value="F:RNA binding"/>
    <property type="evidence" value="ECO:0007669"/>
    <property type="project" value="InterPro"/>
</dbReference>
<dbReference type="FunFam" id="3.30.70.580:FF:000002">
    <property type="entry name" value="tRNA pseudouridine synthase"/>
    <property type="match status" value="1"/>
</dbReference>
<evidence type="ECO:0000313" key="22">
    <source>
        <dbReference type="EnsemblMetazoa" id="AQUA009555-PA"/>
    </source>
</evidence>
<proteinExistence type="inferred from homology"/>
<dbReference type="PANTHER" id="PTHR11142">
    <property type="entry name" value="PSEUDOURIDYLATE SYNTHASE"/>
    <property type="match status" value="1"/>
</dbReference>
<feature type="binding site" evidence="19">
    <location>
        <position position="273"/>
    </location>
    <ligand>
        <name>substrate</name>
    </ligand>
</feature>
<evidence type="ECO:0000256" key="18">
    <source>
        <dbReference type="PIRSR" id="PIRSR641708-1"/>
    </source>
</evidence>
<dbReference type="GO" id="GO:0005634">
    <property type="term" value="C:nucleus"/>
    <property type="evidence" value="ECO:0007669"/>
    <property type="project" value="UniProtKB-SubCell"/>
</dbReference>
<dbReference type="Pfam" id="PF01416">
    <property type="entry name" value="PseudoU_synth_1"/>
    <property type="match status" value="1"/>
</dbReference>
<dbReference type="InterPro" id="IPR041708">
    <property type="entry name" value="PUS1/PUS2-like"/>
</dbReference>
<dbReference type="Gene3D" id="3.30.70.580">
    <property type="entry name" value="Pseudouridine synthase I, catalytic domain, N-terminal subdomain"/>
    <property type="match status" value="1"/>
</dbReference>
<dbReference type="InterPro" id="IPR020095">
    <property type="entry name" value="PsdUridine_synth_TruA_C"/>
</dbReference>
<dbReference type="InterPro" id="IPR020103">
    <property type="entry name" value="PsdUridine_synth_cat_dom_sf"/>
</dbReference>
<evidence type="ECO:0000256" key="13">
    <source>
        <dbReference type="ARBA" id="ARBA00068582"/>
    </source>
</evidence>
<evidence type="ECO:0000256" key="6">
    <source>
        <dbReference type="ARBA" id="ARBA00023235"/>
    </source>
</evidence>
<evidence type="ECO:0000256" key="11">
    <source>
        <dbReference type="ARBA" id="ARBA00064589"/>
    </source>
</evidence>
<protein>
    <recommendedName>
        <fullName evidence="13">Pseudouridylate synthase 1 homolog</fullName>
        <ecNumber evidence="12">5.4.99.12</ecNumber>
    </recommendedName>
    <alternativeName>
        <fullName evidence="14">tRNA pseudouridine synthase 1</fullName>
    </alternativeName>
    <alternativeName>
        <fullName evidence="17">tRNA pseudouridine(38-40) synthase</fullName>
    </alternativeName>
    <alternativeName>
        <fullName evidence="15">tRNA pseudouridylate synthase I</fullName>
    </alternativeName>
    <alternativeName>
        <fullName evidence="16">tRNA-uridine isomerase I</fullName>
    </alternativeName>
</protein>